<dbReference type="Proteomes" id="UP000191500">
    <property type="component" value="Unassembled WGS sequence"/>
</dbReference>
<evidence type="ECO:0000313" key="2">
    <source>
        <dbReference type="Proteomes" id="UP000191500"/>
    </source>
</evidence>
<keyword evidence="2" id="KW-1185">Reference proteome</keyword>
<dbReference type="AlphaFoldDB" id="A0A1V6V0S6"/>
<reference evidence="2" key="1">
    <citation type="journal article" date="2017" name="Nat. Microbiol.">
        <title>Global analysis of biosynthetic gene clusters reveals vast potential of secondary metabolite production in Penicillium species.</title>
        <authorList>
            <person name="Nielsen J.C."/>
            <person name="Grijseels S."/>
            <person name="Prigent S."/>
            <person name="Ji B."/>
            <person name="Dainat J."/>
            <person name="Nielsen K.F."/>
            <person name="Frisvad J.C."/>
            <person name="Workman M."/>
            <person name="Nielsen J."/>
        </authorList>
    </citation>
    <scope>NUCLEOTIDE SEQUENCE [LARGE SCALE GENOMIC DNA]</scope>
    <source>
        <strain evidence="2">IBT 31321</strain>
    </source>
</reference>
<name>A0A1V6V0S6_9EURO</name>
<accession>A0A1V6V0S6</accession>
<evidence type="ECO:0000313" key="1">
    <source>
        <dbReference type="EMBL" id="OQE44267.1"/>
    </source>
</evidence>
<gene>
    <name evidence="1" type="ORF">PENCOP_c002G06147</name>
</gene>
<proteinExistence type="predicted"/>
<protein>
    <submittedName>
        <fullName evidence="1">Uncharacterized protein</fullName>
    </submittedName>
</protein>
<comment type="caution">
    <text evidence="1">The sequence shown here is derived from an EMBL/GenBank/DDBJ whole genome shotgun (WGS) entry which is preliminary data.</text>
</comment>
<dbReference type="EMBL" id="MDDG01000002">
    <property type="protein sequence ID" value="OQE44267.1"/>
    <property type="molecule type" value="Genomic_DNA"/>
</dbReference>
<sequence>MPSPSKVCYMDPLQIVPEQDRNLHESSSTLNAPLDELLRRCDFDWAEDAEGVAANTSNVHESLDYYLPEVKHDHEIHLIPRHLIQPKYKPSLATLHEEVWDEAWGWGYGSPSRHGELDEDILPSSPNPDLYTVAKHALAKIFTDRQAWIDVDERIHHFNWMGLRVYTHSATSPSDSLAIILAKPKNPQGSEMWRIHSVLNRASHYIDPVLVLLDGADENLFELRGTKLARESTGRVFKFYSPHGRWISNTSDRSDGTITDFGSTHTYEEPDLAVGNGFVESSIIRSLSQWEECRDEALKKSEGLRQLPRKLTWEKMPSPLRQCETIPIPASSEHSCHQVINQAKRPPRKITTCVLGAPSEEYFSFPTPTFGRRGLIRKTFEKARRGLQSMFKSP</sequence>
<organism evidence="1 2">
    <name type="scientific">Penicillium coprophilum</name>
    <dbReference type="NCBI Taxonomy" id="36646"/>
    <lineage>
        <taxon>Eukaryota</taxon>
        <taxon>Fungi</taxon>
        <taxon>Dikarya</taxon>
        <taxon>Ascomycota</taxon>
        <taxon>Pezizomycotina</taxon>
        <taxon>Eurotiomycetes</taxon>
        <taxon>Eurotiomycetidae</taxon>
        <taxon>Eurotiales</taxon>
        <taxon>Aspergillaceae</taxon>
        <taxon>Penicillium</taxon>
    </lineage>
</organism>